<feature type="binding site" evidence="1">
    <location>
        <position position="23"/>
    </location>
    <ligand>
        <name>Zn(2+)</name>
        <dbReference type="ChEBI" id="CHEBI:29105"/>
    </ligand>
</feature>
<dbReference type="InterPro" id="IPR052891">
    <property type="entry name" value="DNA-3mA_glycosylase"/>
</dbReference>
<reference evidence="3" key="1">
    <citation type="submission" date="2016-10" db="EMBL/GenBank/DDBJ databases">
        <authorList>
            <person name="Varghese N."/>
            <person name="Submissions S."/>
        </authorList>
    </citation>
    <scope>NUCLEOTIDE SEQUENCE [LARGE SCALE GENOMIC DNA]</scope>
    <source>
        <strain evidence="3">DSM 16858</strain>
    </source>
</reference>
<dbReference type="PANTHER" id="PTHR30037">
    <property type="entry name" value="DNA-3-METHYLADENINE GLYCOSYLASE 1"/>
    <property type="match status" value="1"/>
</dbReference>
<dbReference type="InterPro" id="IPR005019">
    <property type="entry name" value="Adenine_glyco"/>
</dbReference>
<keyword evidence="1" id="KW-0479">Metal-binding</keyword>
<dbReference type="InterPro" id="IPR011257">
    <property type="entry name" value="DNA_glycosylase"/>
</dbReference>
<accession>A0A1I0FP96</accession>
<dbReference type="SUPFAM" id="SSF48150">
    <property type="entry name" value="DNA-glycosylase"/>
    <property type="match status" value="1"/>
</dbReference>
<sequence length="186" mass="20722">MPAEKPLPRCPWAESDPLMSAYHDQEWGVPVRDSRELWETLMLEGFQAGLSWAIILRRREAFREAFRGFDPKAVARFTEADVARLLENPGIIRSRAKIEATIGGARAYLAMKDAGEDFSAFAWSFVDGKPLRNTTGKVLAKTPLSEKLSAALKKRGFKFVGPVIVYAWMQAVGLVDDHGAGCFKHP</sequence>
<keyword evidence="3" id="KW-1185">Reference proteome</keyword>
<protein>
    <submittedName>
        <fullName evidence="2">DNA-3-methyladenine glycosylase I</fullName>
    </submittedName>
</protein>
<gene>
    <name evidence="2" type="ORF">SAMN05443639_103507</name>
</gene>
<feature type="binding site" evidence="1">
    <location>
        <position position="10"/>
    </location>
    <ligand>
        <name>Zn(2+)</name>
        <dbReference type="ChEBI" id="CHEBI:29105"/>
    </ligand>
</feature>
<dbReference type="GO" id="GO:0046872">
    <property type="term" value="F:metal ion binding"/>
    <property type="evidence" value="ECO:0007669"/>
    <property type="project" value="UniProtKB-KW"/>
</dbReference>
<name>A0A1I0FP96_9BACT</name>
<dbReference type="GO" id="GO:0006284">
    <property type="term" value="P:base-excision repair"/>
    <property type="evidence" value="ECO:0007669"/>
    <property type="project" value="InterPro"/>
</dbReference>
<evidence type="ECO:0000256" key="1">
    <source>
        <dbReference type="PIRSR" id="PIRSR605019-1"/>
    </source>
</evidence>
<dbReference type="RefSeq" id="WP_093518168.1">
    <property type="nucleotide sequence ID" value="NZ_FOIJ01000003.1"/>
</dbReference>
<evidence type="ECO:0000313" key="2">
    <source>
        <dbReference type="EMBL" id="SET60256.1"/>
    </source>
</evidence>
<dbReference type="Gene3D" id="1.10.340.30">
    <property type="entry name" value="Hypothetical protein, domain 2"/>
    <property type="match status" value="1"/>
</dbReference>
<feature type="binding site" evidence="1">
    <location>
        <position position="182"/>
    </location>
    <ligand>
        <name>Zn(2+)</name>
        <dbReference type="ChEBI" id="CHEBI:29105"/>
    </ligand>
</feature>
<evidence type="ECO:0000313" key="3">
    <source>
        <dbReference type="Proteomes" id="UP000199181"/>
    </source>
</evidence>
<dbReference type="EMBL" id="FOIJ01000003">
    <property type="protein sequence ID" value="SET60256.1"/>
    <property type="molecule type" value="Genomic_DNA"/>
</dbReference>
<dbReference type="Proteomes" id="UP000199181">
    <property type="component" value="Unassembled WGS sequence"/>
</dbReference>
<dbReference type="Pfam" id="PF03352">
    <property type="entry name" value="Adenine_glyco"/>
    <property type="match status" value="1"/>
</dbReference>
<dbReference type="GO" id="GO:0008725">
    <property type="term" value="F:DNA-3-methyladenine glycosylase activity"/>
    <property type="evidence" value="ECO:0007669"/>
    <property type="project" value="InterPro"/>
</dbReference>
<proteinExistence type="predicted"/>
<organism evidence="2 3">
    <name type="scientific">Stigmatella erecta</name>
    <dbReference type="NCBI Taxonomy" id="83460"/>
    <lineage>
        <taxon>Bacteria</taxon>
        <taxon>Pseudomonadati</taxon>
        <taxon>Myxococcota</taxon>
        <taxon>Myxococcia</taxon>
        <taxon>Myxococcales</taxon>
        <taxon>Cystobacterineae</taxon>
        <taxon>Archangiaceae</taxon>
        <taxon>Stigmatella</taxon>
    </lineage>
</organism>
<keyword evidence="1" id="KW-0862">Zinc</keyword>
<feature type="binding site" evidence="1">
    <location>
        <position position="178"/>
    </location>
    <ligand>
        <name>Zn(2+)</name>
        <dbReference type="ChEBI" id="CHEBI:29105"/>
    </ligand>
</feature>
<dbReference type="AlphaFoldDB" id="A0A1I0FP96"/>
<dbReference type="PANTHER" id="PTHR30037:SF4">
    <property type="entry name" value="DNA-3-METHYLADENINE GLYCOSYLASE I"/>
    <property type="match status" value="1"/>
</dbReference>